<proteinExistence type="predicted"/>
<dbReference type="EMBL" id="CAJJDN010000109">
    <property type="protein sequence ID" value="CAD8116024.1"/>
    <property type="molecule type" value="Genomic_DNA"/>
</dbReference>
<dbReference type="PROSITE" id="PS50294">
    <property type="entry name" value="WD_REPEATS_REGION"/>
    <property type="match status" value="1"/>
</dbReference>
<name>A0A8S1QLG1_9CILI</name>
<dbReference type="Proteomes" id="UP000692954">
    <property type="component" value="Unassembled WGS sequence"/>
</dbReference>
<feature type="repeat" description="WD" evidence="1">
    <location>
        <begin position="297"/>
        <end position="331"/>
    </location>
</feature>
<dbReference type="Pfam" id="PF00400">
    <property type="entry name" value="WD40"/>
    <property type="match status" value="1"/>
</dbReference>
<evidence type="ECO:0000313" key="2">
    <source>
        <dbReference type="EMBL" id="CAD8116024.1"/>
    </source>
</evidence>
<dbReference type="PANTHER" id="PTHR19920">
    <property type="entry name" value="WD40 PROTEIN CIAO1"/>
    <property type="match status" value="1"/>
</dbReference>
<comment type="caution">
    <text evidence="2">The sequence shown here is derived from an EMBL/GenBank/DDBJ whole genome shotgun (WGS) entry which is preliminary data.</text>
</comment>
<reference evidence="2" key="1">
    <citation type="submission" date="2021-01" db="EMBL/GenBank/DDBJ databases">
        <authorList>
            <consortium name="Genoscope - CEA"/>
            <person name="William W."/>
        </authorList>
    </citation>
    <scope>NUCLEOTIDE SEQUENCE</scope>
</reference>
<keyword evidence="3" id="KW-1185">Reference proteome</keyword>
<accession>A0A8S1QLG1</accession>
<dbReference type="SMART" id="SM00320">
    <property type="entry name" value="WD40"/>
    <property type="match status" value="3"/>
</dbReference>
<dbReference type="InterPro" id="IPR001680">
    <property type="entry name" value="WD40_rpt"/>
</dbReference>
<dbReference type="GO" id="GO:0016226">
    <property type="term" value="P:iron-sulfur cluster assembly"/>
    <property type="evidence" value="ECO:0007669"/>
    <property type="project" value="TreeGrafter"/>
</dbReference>
<evidence type="ECO:0000313" key="3">
    <source>
        <dbReference type="Proteomes" id="UP000692954"/>
    </source>
</evidence>
<protein>
    <submittedName>
        <fullName evidence="2">Uncharacterized protein</fullName>
    </submittedName>
</protein>
<dbReference type="PANTHER" id="PTHR19920:SF0">
    <property type="entry name" value="CYTOSOLIC IRON-SULFUR PROTEIN ASSEMBLY PROTEIN CIAO1-RELATED"/>
    <property type="match status" value="1"/>
</dbReference>
<keyword evidence="1" id="KW-0853">WD repeat</keyword>
<dbReference type="OrthoDB" id="412867at2759"/>
<dbReference type="PROSITE" id="PS50082">
    <property type="entry name" value="WD_REPEATS_2"/>
    <property type="match status" value="1"/>
</dbReference>
<dbReference type="AlphaFoldDB" id="A0A8S1QLG1"/>
<organism evidence="2 3">
    <name type="scientific">Paramecium sonneborni</name>
    <dbReference type="NCBI Taxonomy" id="65129"/>
    <lineage>
        <taxon>Eukaryota</taxon>
        <taxon>Sar</taxon>
        <taxon>Alveolata</taxon>
        <taxon>Ciliophora</taxon>
        <taxon>Intramacronucleata</taxon>
        <taxon>Oligohymenophorea</taxon>
        <taxon>Peniculida</taxon>
        <taxon>Parameciidae</taxon>
        <taxon>Paramecium</taxon>
    </lineage>
</organism>
<gene>
    <name evidence="2" type="ORF">PSON_ATCC_30995.1.T1090232</name>
</gene>
<dbReference type="GO" id="GO:0097361">
    <property type="term" value="C:cytosolic [4Fe-4S] assembly targeting complex"/>
    <property type="evidence" value="ECO:0007669"/>
    <property type="project" value="TreeGrafter"/>
</dbReference>
<sequence>MFKSKMIENEKTLQCCLKHQLPIVSVILNPQLLKLQRLLCNQCSNNVDTLANVVSFEKIIQMIEQQQNQKLHLIETMIIQNIKKIESFQNLIIQMKSNIIQQLEQLNKILKDWITNLKSIGVKHSQYSFHEELENIINKNNNMKFNSNSFIKDISIENNNRNSQAKPKLEQYNQFPEYNECNQILLDLQVDILKLELFENLNENSMNINNESEGNIQVVQVPYLEEEDIKLQLIHQSVLQEDYCFSIVFNSSSTIMVSTDKKVIKVWNFNDERIKLQQTFEQHKDWKENFWTYSQAYSQHTNSVNCMILNENEDQLFSGGDDQSIKVWSLDFRNGKLIYQYSLDKHINRVCALSLNQSESLLVSCGNSKNETIIWEKGIQDKMEFKYVVKQSVSCGGKKVKFIKDNQFIWVPCVKEIDKIFIFELMEGVFQKNQQKTIQLNQYEDEGDYYLFPIIYNKQKNVIIVRHKCYIYLIRELNNGQFKIVEQLKFKTNYIYGTISNNGSYLVYWDNQNWFYSTYELFYQRLNYQINHIFVLQYIYNFQNDQSLLMIKLTIKLRKTLELNCHFEFYQFNKLCFIRIRSKKRILNLFSICLKSTFIKSIAESLTLVVEQILYNFLRILKY</sequence>
<evidence type="ECO:0000256" key="1">
    <source>
        <dbReference type="PROSITE-ProRule" id="PRU00221"/>
    </source>
</evidence>